<dbReference type="PANTHER" id="PTHR34512">
    <property type="entry name" value="CELL SURFACE PROTEIN"/>
    <property type="match status" value="1"/>
</dbReference>
<dbReference type="GO" id="GO:0005524">
    <property type="term" value="F:ATP binding"/>
    <property type="evidence" value="ECO:0007669"/>
    <property type="project" value="UniProtKB-UniRule"/>
</dbReference>
<reference evidence="6" key="1">
    <citation type="submission" date="2022-10" db="EMBL/GenBank/DDBJ databases">
        <title>The complete genomes of actinobacterial strains from the NBC collection.</title>
        <authorList>
            <person name="Joergensen T.S."/>
            <person name="Alvarez Arevalo M."/>
            <person name="Sterndorff E.B."/>
            <person name="Faurdal D."/>
            <person name="Vuksanovic O."/>
            <person name="Mourched A.-S."/>
            <person name="Charusanti P."/>
            <person name="Shaw S."/>
            <person name="Blin K."/>
            <person name="Weber T."/>
        </authorList>
    </citation>
    <scope>NUCLEOTIDE SEQUENCE</scope>
    <source>
        <strain evidence="6">NBC_00060</strain>
    </source>
</reference>
<evidence type="ECO:0000259" key="5">
    <source>
        <dbReference type="PROSITE" id="PS50011"/>
    </source>
</evidence>
<dbReference type="InterPro" id="IPR017441">
    <property type="entry name" value="Protein_kinase_ATP_BS"/>
</dbReference>
<keyword evidence="6" id="KW-0808">Transferase</keyword>
<evidence type="ECO:0000313" key="6">
    <source>
        <dbReference type="EMBL" id="WTU38855.1"/>
    </source>
</evidence>
<dbReference type="CDD" id="cd14014">
    <property type="entry name" value="STKc_PknB_like"/>
    <property type="match status" value="1"/>
</dbReference>
<dbReference type="Pfam" id="PF00069">
    <property type="entry name" value="Pkinase"/>
    <property type="match status" value="1"/>
</dbReference>
<dbReference type="InterPro" id="IPR011009">
    <property type="entry name" value="Kinase-like_dom_sf"/>
</dbReference>
<name>A0AAU2GST8_9ACTN</name>
<dbReference type="InterPro" id="IPR018391">
    <property type="entry name" value="PQQ_b-propeller_rpt"/>
</dbReference>
<dbReference type="PROSITE" id="PS50011">
    <property type="entry name" value="PROTEIN_KINASE_DOM"/>
    <property type="match status" value="1"/>
</dbReference>
<evidence type="ECO:0000256" key="2">
    <source>
        <dbReference type="ARBA" id="ARBA00022840"/>
    </source>
</evidence>
<dbReference type="Gene3D" id="1.10.510.10">
    <property type="entry name" value="Transferase(Phosphotransferase) domain 1"/>
    <property type="match status" value="1"/>
</dbReference>
<dbReference type="Gene3D" id="2.40.10.480">
    <property type="match status" value="1"/>
</dbReference>
<organism evidence="6">
    <name type="scientific">Streptomyces sp. NBC_00060</name>
    <dbReference type="NCBI Taxonomy" id="2975636"/>
    <lineage>
        <taxon>Bacteria</taxon>
        <taxon>Bacillati</taxon>
        <taxon>Actinomycetota</taxon>
        <taxon>Actinomycetes</taxon>
        <taxon>Kitasatosporales</taxon>
        <taxon>Streptomycetaceae</taxon>
        <taxon>Streptomyces</taxon>
    </lineage>
</organism>
<dbReference type="InterPro" id="IPR002372">
    <property type="entry name" value="PQQ_rpt_dom"/>
</dbReference>
<feature type="domain" description="Protein kinase" evidence="5">
    <location>
        <begin position="12"/>
        <end position="261"/>
    </location>
</feature>
<dbReference type="InterPro" id="IPR011047">
    <property type="entry name" value="Quinoprotein_ADH-like_sf"/>
</dbReference>
<dbReference type="GO" id="GO:0004672">
    <property type="term" value="F:protein kinase activity"/>
    <property type="evidence" value="ECO:0007669"/>
    <property type="project" value="InterPro"/>
</dbReference>
<dbReference type="InterPro" id="IPR015943">
    <property type="entry name" value="WD40/YVTN_repeat-like_dom_sf"/>
</dbReference>
<evidence type="ECO:0000256" key="1">
    <source>
        <dbReference type="ARBA" id="ARBA00022741"/>
    </source>
</evidence>
<protein>
    <submittedName>
        <fullName evidence="6">Serine/threonine-protein kinase</fullName>
    </submittedName>
</protein>
<dbReference type="PROSITE" id="PS00107">
    <property type="entry name" value="PROTEIN_KINASE_ATP"/>
    <property type="match status" value="1"/>
</dbReference>
<proteinExistence type="predicted"/>
<keyword evidence="2 3" id="KW-0067">ATP-binding</keyword>
<feature type="region of interest" description="Disordered" evidence="4">
    <location>
        <begin position="278"/>
        <end position="321"/>
    </location>
</feature>
<dbReference type="EMBL" id="CP108253">
    <property type="protein sequence ID" value="WTU38855.1"/>
    <property type="molecule type" value="Genomic_DNA"/>
</dbReference>
<keyword evidence="6" id="KW-0418">Kinase</keyword>
<dbReference type="Gene3D" id="3.30.200.20">
    <property type="entry name" value="Phosphorylase Kinase, domain 1"/>
    <property type="match status" value="1"/>
</dbReference>
<dbReference type="Pfam" id="PF13360">
    <property type="entry name" value="PQQ_2"/>
    <property type="match status" value="3"/>
</dbReference>
<dbReference type="PANTHER" id="PTHR34512:SF30">
    <property type="entry name" value="OUTER MEMBRANE PROTEIN ASSEMBLY FACTOR BAMB"/>
    <property type="match status" value="1"/>
</dbReference>
<evidence type="ECO:0000256" key="3">
    <source>
        <dbReference type="PROSITE-ProRule" id="PRU10141"/>
    </source>
</evidence>
<dbReference type="PROSITE" id="PS00108">
    <property type="entry name" value="PROTEIN_KINASE_ST"/>
    <property type="match status" value="1"/>
</dbReference>
<dbReference type="SUPFAM" id="SSF50998">
    <property type="entry name" value="Quinoprotein alcohol dehydrogenase-like"/>
    <property type="match status" value="2"/>
</dbReference>
<dbReference type="SUPFAM" id="SSF56112">
    <property type="entry name" value="Protein kinase-like (PK-like)"/>
    <property type="match status" value="1"/>
</dbReference>
<dbReference type="SMART" id="SM00564">
    <property type="entry name" value="PQQ"/>
    <property type="match status" value="7"/>
</dbReference>
<dbReference type="InterPro" id="IPR008271">
    <property type="entry name" value="Ser/Thr_kinase_AS"/>
</dbReference>
<dbReference type="Gene3D" id="2.130.10.10">
    <property type="entry name" value="YVTN repeat-like/Quinoprotein amine dehydrogenase"/>
    <property type="match status" value="2"/>
</dbReference>
<dbReference type="InterPro" id="IPR000719">
    <property type="entry name" value="Prot_kinase_dom"/>
</dbReference>
<evidence type="ECO:0000256" key="4">
    <source>
        <dbReference type="SAM" id="MobiDB-lite"/>
    </source>
</evidence>
<sequence>MGPDDPATVGPYRLVAQLGSGGMGRVYLGYSPSGRKVAIKVIRPEYVQDPAFRQRFAREVIASRAVSDFFTAGVVDADPEGARPWLATAYIPGPSLQRAVQKSGPFPERSVRALGAALVEALTAIHGASLIHRDLKPANVLLAQDGPRVIDFGISRLCEHSGLTLTGTTIGSPGYMSPEQIQGYRVEPSSDVFSLGSVLAYAATGTSPFGEASVPALLYRVVNEQPDLQAVPTGLRDLIGWCLAKKAADRPELPALMHALTGGRSPVELLAPGWLPEPWHGEDTAPALPDAPTSTTASPVSVPLRPQQSPDRPEATRGRPVGRRRVLYSAVGALAAGGAAAVGWALTRGGEPSGARSPRWRFATTGTVLSYPGVAGDLVYAASNDGTLYALNTADGRRRWAYTTGSAIGSAPAVLGGSVYLGGDDRVLYAFDARSGAVRWRFTTQGIVHTPVVTGGVAYVGSADHRLYAVDVASGRRRWAFTAGNDTHSPAVSGESVYVGSSDTNLYSVNAATGEKQWAFTTRGAVSGIPAVASGLVHFGSTDGGLYAVDTGTGKQVWRFEGASVGSSPAIARGLVYVGGGKALYALEAATGKTVWTFMAAGDVHTPAVAGAMVYVGSDDSRLYALNAATGKELWSFLAPGPVHSPAVAQDTVYFGCDDSALYAVRL</sequence>
<feature type="binding site" evidence="3">
    <location>
        <position position="40"/>
    </location>
    <ligand>
        <name>ATP</name>
        <dbReference type="ChEBI" id="CHEBI:30616"/>
    </ligand>
</feature>
<dbReference type="SMART" id="SM00220">
    <property type="entry name" value="S_TKc"/>
    <property type="match status" value="1"/>
</dbReference>
<accession>A0AAU2GST8</accession>
<keyword evidence="1 3" id="KW-0547">Nucleotide-binding</keyword>
<dbReference type="AlphaFoldDB" id="A0AAU2GST8"/>
<gene>
    <name evidence="6" type="ORF">OHV25_04350</name>
</gene>